<feature type="region of interest" description="Disordered" evidence="1">
    <location>
        <begin position="413"/>
        <end position="440"/>
    </location>
</feature>
<feature type="compositionally biased region" description="Polar residues" evidence="1">
    <location>
        <begin position="431"/>
        <end position="440"/>
    </location>
</feature>
<dbReference type="Pfam" id="PF19071">
    <property type="entry name" value="DUF5767"/>
    <property type="match status" value="1"/>
</dbReference>
<dbReference type="AlphaFoldDB" id="A0A6C0IKL9"/>
<dbReference type="EMBL" id="MN740210">
    <property type="protein sequence ID" value="QHT93781.1"/>
    <property type="molecule type" value="Genomic_DNA"/>
</dbReference>
<accession>A0A6C0IKL9</accession>
<proteinExistence type="predicted"/>
<feature type="compositionally biased region" description="Basic and acidic residues" evidence="1">
    <location>
        <begin position="358"/>
        <end position="375"/>
    </location>
</feature>
<sequence>MSDIIEISEIDINDQPSSNFGGGLELLMNDKLGDNTSSRKSDIDLNDLDNLEHELNDLVDDTHVEAQSDLFSGKVRFDDDDEASAIDIDVPIGKQTSEQGSSSGQKTWDGYAKFNNIPINPDKPLPSEPKLTSEQMLREKFKYLRKLEELERKGIELSKKYNMESNLQEMRGEYETIMEEKKKQNSVKFQGNMLMAFINGVEFLNNKFDPFDIKLDGWGEQFNENIEDYDDVFGELHEKYSSKASMAPELKLLFQLGGGGMMVHMTNTMFKSSMPGMDDILRQNPDLMKSFQSAAVNSMADTNPGLSGFMNNMMGSGSGSGSGSGMPPPPPPQYQNQDRPNFANDGRSFQSSMNMDSDGIHMRENKSSSRPEMRGPSDISDILSGLKTRNINIQDENEKTEIDNSTISIKDLKELQSDGNMPKRSKRRQKSASNTISLDI</sequence>
<name>A0A6C0IKL9_9ZZZZ</name>
<feature type="region of interest" description="Disordered" evidence="1">
    <location>
        <begin position="306"/>
        <end position="382"/>
    </location>
</feature>
<evidence type="ECO:0000256" key="1">
    <source>
        <dbReference type="SAM" id="MobiDB-lite"/>
    </source>
</evidence>
<evidence type="ECO:0000313" key="2">
    <source>
        <dbReference type="EMBL" id="QHT93781.1"/>
    </source>
</evidence>
<dbReference type="InterPro" id="IPR043910">
    <property type="entry name" value="DUF5767"/>
</dbReference>
<organism evidence="2">
    <name type="scientific">viral metagenome</name>
    <dbReference type="NCBI Taxonomy" id="1070528"/>
    <lineage>
        <taxon>unclassified sequences</taxon>
        <taxon>metagenomes</taxon>
        <taxon>organismal metagenomes</taxon>
    </lineage>
</organism>
<reference evidence="2" key="1">
    <citation type="journal article" date="2020" name="Nature">
        <title>Giant virus diversity and host interactions through global metagenomics.</title>
        <authorList>
            <person name="Schulz F."/>
            <person name="Roux S."/>
            <person name="Paez-Espino D."/>
            <person name="Jungbluth S."/>
            <person name="Walsh D.A."/>
            <person name="Denef V.J."/>
            <person name="McMahon K.D."/>
            <person name="Konstantinidis K.T."/>
            <person name="Eloe-Fadrosh E.A."/>
            <person name="Kyrpides N.C."/>
            <person name="Woyke T."/>
        </authorList>
    </citation>
    <scope>NUCLEOTIDE SEQUENCE</scope>
    <source>
        <strain evidence="2">GVMAG-M-3300024258-14</strain>
    </source>
</reference>
<protein>
    <submittedName>
        <fullName evidence="2">Uncharacterized protein</fullName>
    </submittedName>
</protein>